<dbReference type="EMBL" id="LCBL01000005">
    <property type="protein sequence ID" value="KKS08697.1"/>
    <property type="molecule type" value="Genomic_DNA"/>
</dbReference>
<evidence type="ECO:0008006" key="4">
    <source>
        <dbReference type="Google" id="ProtNLM"/>
    </source>
</evidence>
<feature type="transmembrane region" description="Helical" evidence="1">
    <location>
        <begin position="6"/>
        <end position="23"/>
    </location>
</feature>
<reference evidence="2 3" key="1">
    <citation type="journal article" date="2015" name="Nature">
        <title>rRNA introns, odd ribosomes, and small enigmatic genomes across a large radiation of phyla.</title>
        <authorList>
            <person name="Brown C.T."/>
            <person name="Hug L.A."/>
            <person name="Thomas B.C."/>
            <person name="Sharon I."/>
            <person name="Castelle C.J."/>
            <person name="Singh A."/>
            <person name="Wilkins M.J."/>
            <person name="Williams K.H."/>
            <person name="Banfield J.F."/>
        </authorList>
    </citation>
    <scope>NUCLEOTIDE SEQUENCE [LARGE SCALE GENOMIC DNA]</scope>
</reference>
<evidence type="ECO:0000313" key="3">
    <source>
        <dbReference type="Proteomes" id="UP000033869"/>
    </source>
</evidence>
<keyword evidence="1" id="KW-0812">Transmembrane</keyword>
<name>A0A0G0W9G6_UNCC2</name>
<accession>A0A0G0W9G6</accession>
<gene>
    <name evidence="2" type="ORF">UU65_C0005G0008</name>
</gene>
<proteinExistence type="predicted"/>
<keyword evidence="1" id="KW-1133">Transmembrane helix</keyword>
<evidence type="ECO:0000313" key="2">
    <source>
        <dbReference type="EMBL" id="KKS08697.1"/>
    </source>
</evidence>
<dbReference type="AlphaFoldDB" id="A0A0G0W9G6"/>
<protein>
    <recommendedName>
        <fullName evidence="4">DUF4145 domain-containing protein</fullName>
    </recommendedName>
</protein>
<sequence>MPNLEILPVILLAILGGVVLLLISRTGGQKGFNAPGYVSPQSARLKWKEIEEQFRLGKTSNLSKALIDADKLFDQALKDARVPGQTMGDRLKNARHRFDQKLYSELWEAHKLRNYYAHDVNVVVNSSQVKESLDCFGEGLRKLGKL</sequence>
<dbReference type="Proteomes" id="UP000033869">
    <property type="component" value="Unassembled WGS sequence"/>
</dbReference>
<keyword evidence="1" id="KW-0472">Membrane</keyword>
<evidence type="ECO:0000256" key="1">
    <source>
        <dbReference type="SAM" id="Phobius"/>
    </source>
</evidence>
<organism evidence="2 3">
    <name type="scientific">candidate division CPR2 bacterium GW2011_GWC1_41_48</name>
    <dbReference type="NCBI Taxonomy" id="1618344"/>
    <lineage>
        <taxon>Bacteria</taxon>
        <taxon>Bacteria division CPR2</taxon>
    </lineage>
</organism>
<comment type="caution">
    <text evidence="2">The sequence shown here is derived from an EMBL/GenBank/DDBJ whole genome shotgun (WGS) entry which is preliminary data.</text>
</comment>